<feature type="transmembrane region" description="Helical" evidence="10">
    <location>
        <begin position="318"/>
        <end position="338"/>
    </location>
</feature>
<feature type="transmembrane region" description="Helical" evidence="10">
    <location>
        <begin position="288"/>
        <end position="306"/>
    </location>
</feature>
<comment type="caution">
    <text evidence="11">The sequence shown here is derived from an EMBL/GenBank/DDBJ whole genome shotgun (WGS) entry which is preliminary data.</text>
</comment>
<keyword evidence="4 10" id="KW-0812">Transmembrane</keyword>
<sequence length="918" mass="104011">MSEKENPLVGIASITSDHNTRDPETFEIDVDAANRQHVGLRDSLGELTVDQKFYILKRIEQENLEDLDDLPPSAVFMIDKVAHLDINEASVVLQKFLEDHKDDVNISIEYYDFIESLAQYQSSEVSYESSEKAGSLSSGKARNDSSSNEKEDAIVHELSVESDEPAKWNTIFDWDLQARTEAGLIAFWSPYPEVRAVTDPFDDPETPCETVRVYFLGLLWVIIGTFINQYFTERQPGIGLGSSVVQLFVYPLGTLLSKILPAKKFKVWRWTLDLNPGPWSHKEQMLTTLFYSVSGGGVYASYFIVTQKLEMFYNNPDFDFGGQILLVFASNFLGFGLAGIFRKFVIYPVTAVWPTILPTLAVNKALTKPEKKENINGWKISRYYFFFIVFGISFVYFWIPNVLFNALTYFNWISWAAPENFNVATITGSFTGLGLNPITSFDFNLIGTSGFAVPFFAQLNSYLGTVSALFIIAGLWWTNYKWTAYLPINTNRIFSNTGKPYSVTAILGENKQLDQQKYELLGPPFYTAADLVVYGTFLALYPLNFFYVLLTDWKKIKDALVGLGRSFNFKKRSSTYDGFEDPFSTSMKRYPEVPEWWFTIILVICVVLAIINVQVYDLQTPVWTIFFALGLNFVFLLPFLIVYASTGSSLSINVLLEMIIGYALPGNGIALNFVKTLGTNIDVQAENYITNQKQAHYWRIAPRALFRVQILSVLVHSLVATGTVNLVLNTVEDLCTPLQPQRFTCPGSTTIYSASVIWGVIGPKKVFGGLYPIFQWCFLIGFLLVIPCWALKKYYGRTLIGKYFHPIVFSVGMMGYAPYNLSYATPSIYVGFASMYWVRKRYTAWWEKYNYILASGIGGGIAFSAIIIFFAVHYHGYSISWWGNDVNSTVLDYYSPRRLNATVDAPDGYFGPRRGNFP</sequence>
<evidence type="ECO:0000313" key="11">
    <source>
        <dbReference type="EMBL" id="PVH23465.1"/>
    </source>
</evidence>
<feature type="transmembrane region" description="Helical" evidence="10">
    <location>
        <begin position="654"/>
        <end position="674"/>
    </location>
</feature>
<feature type="transmembrane region" description="Helical" evidence="10">
    <location>
        <begin position="773"/>
        <end position="792"/>
    </location>
</feature>
<feature type="region of interest" description="Disordered" evidence="9">
    <location>
        <begin position="1"/>
        <end position="22"/>
    </location>
</feature>
<evidence type="ECO:0000256" key="4">
    <source>
        <dbReference type="ARBA" id="ARBA00022692"/>
    </source>
</evidence>
<feature type="transmembrane region" description="Helical" evidence="10">
    <location>
        <begin position="531"/>
        <end position="550"/>
    </location>
</feature>
<proteinExistence type="inferred from homology"/>
<feature type="transmembrane region" description="Helical" evidence="10">
    <location>
        <begin position="823"/>
        <end position="839"/>
    </location>
</feature>
<evidence type="ECO:0000256" key="9">
    <source>
        <dbReference type="SAM" id="MobiDB-lite"/>
    </source>
</evidence>
<evidence type="ECO:0000256" key="8">
    <source>
        <dbReference type="ARBA" id="ARBA00023136"/>
    </source>
</evidence>
<feature type="transmembrane region" description="Helical" evidence="10">
    <location>
        <begin position="344"/>
        <end position="362"/>
    </location>
</feature>
<feature type="transmembrane region" description="Helical" evidence="10">
    <location>
        <begin position="622"/>
        <end position="642"/>
    </location>
</feature>
<dbReference type="NCBIfam" id="TIGR00727">
    <property type="entry name" value="ISP4_OPT"/>
    <property type="match status" value="1"/>
</dbReference>
<dbReference type="NCBIfam" id="TIGR00728">
    <property type="entry name" value="OPT_sfam"/>
    <property type="match status" value="1"/>
</dbReference>
<comment type="subcellular location">
    <subcellularLocation>
        <location evidence="1">Membrane</location>
        <topology evidence="1">Multi-pass membrane protein</topology>
    </subcellularLocation>
</comment>
<keyword evidence="6" id="KW-0653">Protein transport</keyword>
<evidence type="ECO:0000313" key="12">
    <source>
        <dbReference type="Proteomes" id="UP000244309"/>
    </source>
</evidence>
<dbReference type="GO" id="GO:0015031">
    <property type="term" value="P:protein transport"/>
    <property type="evidence" value="ECO:0007669"/>
    <property type="project" value="UniProtKB-KW"/>
</dbReference>
<dbReference type="Proteomes" id="UP000244309">
    <property type="component" value="Unassembled WGS sequence"/>
</dbReference>
<evidence type="ECO:0000256" key="10">
    <source>
        <dbReference type="SAM" id="Phobius"/>
    </source>
</evidence>
<feature type="transmembrane region" description="Helical" evidence="10">
    <location>
        <begin position="708"/>
        <end position="731"/>
    </location>
</feature>
<evidence type="ECO:0000256" key="2">
    <source>
        <dbReference type="ARBA" id="ARBA00008807"/>
    </source>
</evidence>
<feature type="transmembrane region" description="Helical" evidence="10">
    <location>
        <begin position="799"/>
        <end position="817"/>
    </location>
</feature>
<feature type="transmembrane region" description="Helical" evidence="10">
    <location>
        <begin position="459"/>
        <end position="477"/>
    </location>
</feature>
<dbReference type="InterPro" id="IPR004648">
    <property type="entry name" value="Oligpept_transpt"/>
</dbReference>
<dbReference type="OrthoDB" id="9986677at2759"/>
<evidence type="ECO:0000256" key="6">
    <source>
        <dbReference type="ARBA" id="ARBA00022927"/>
    </source>
</evidence>
<dbReference type="Pfam" id="PF03169">
    <property type="entry name" value="OPT"/>
    <property type="match status" value="1"/>
</dbReference>
<keyword evidence="8 10" id="KW-0472">Membrane</keyword>
<keyword evidence="3" id="KW-0813">Transport</keyword>
<keyword evidence="12" id="KW-1185">Reference proteome</keyword>
<dbReference type="RefSeq" id="XP_025344405.1">
    <property type="nucleotide sequence ID" value="XM_025487389.1"/>
</dbReference>
<evidence type="ECO:0000256" key="3">
    <source>
        <dbReference type="ARBA" id="ARBA00022448"/>
    </source>
</evidence>
<dbReference type="EMBL" id="PKFO01000011">
    <property type="protein sequence ID" value="PVH23465.1"/>
    <property type="molecule type" value="Genomic_DNA"/>
</dbReference>
<feature type="transmembrane region" description="Helical" evidence="10">
    <location>
        <begin position="383"/>
        <end position="403"/>
    </location>
</feature>
<dbReference type="GO" id="GO:0016020">
    <property type="term" value="C:membrane"/>
    <property type="evidence" value="ECO:0007669"/>
    <property type="project" value="UniProtKB-SubCell"/>
</dbReference>
<feature type="transmembrane region" description="Helical" evidence="10">
    <location>
        <begin position="423"/>
        <end position="447"/>
    </location>
</feature>
<gene>
    <name evidence="11" type="ORF">CXQ85_003755</name>
</gene>
<protein>
    <submittedName>
        <fullName evidence="11">OPT family small oligopeptide transporter</fullName>
    </submittedName>
</protein>
<dbReference type="GO" id="GO:0035673">
    <property type="term" value="F:oligopeptide transmembrane transporter activity"/>
    <property type="evidence" value="ECO:0007669"/>
    <property type="project" value="InterPro"/>
</dbReference>
<dbReference type="GeneID" id="37009085"/>
<name>A0A2V1B024_9ASCO</name>
<feature type="compositionally biased region" description="Basic and acidic residues" evidence="9">
    <location>
        <begin position="141"/>
        <end position="153"/>
    </location>
</feature>
<feature type="transmembrane region" description="Helical" evidence="10">
    <location>
        <begin position="213"/>
        <end position="231"/>
    </location>
</feature>
<keyword evidence="7 10" id="KW-1133">Transmembrane helix</keyword>
<evidence type="ECO:0000256" key="1">
    <source>
        <dbReference type="ARBA" id="ARBA00004141"/>
    </source>
</evidence>
<dbReference type="VEuPathDB" id="FungiDB:CXQ85_003755"/>
<dbReference type="PANTHER" id="PTHR22601">
    <property type="entry name" value="ISP4 LIKE PROTEIN"/>
    <property type="match status" value="1"/>
</dbReference>
<feature type="transmembrane region" description="Helical" evidence="10">
    <location>
        <begin position="238"/>
        <end position="260"/>
    </location>
</feature>
<evidence type="ECO:0000256" key="5">
    <source>
        <dbReference type="ARBA" id="ARBA00022856"/>
    </source>
</evidence>
<keyword evidence="5" id="KW-0571">Peptide transport</keyword>
<dbReference type="InterPro" id="IPR004813">
    <property type="entry name" value="OPT"/>
</dbReference>
<feature type="transmembrane region" description="Helical" evidence="10">
    <location>
        <begin position="743"/>
        <end position="761"/>
    </location>
</feature>
<comment type="similarity">
    <text evidence="2">Belongs to the oligopeptide OPT transporter family.</text>
</comment>
<organism evidence="11 12">
    <name type="scientific">Candidozyma haemuli</name>
    <dbReference type="NCBI Taxonomy" id="45357"/>
    <lineage>
        <taxon>Eukaryota</taxon>
        <taxon>Fungi</taxon>
        <taxon>Dikarya</taxon>
        <taxon>Ascomycota</taxon>
        <taxon>Saccharomycotina</taxon>
        <taxon>Pichiomycetes</taxon>
        <taxon>Metschnikowiaceae</taxon>
        <taxon>Candidozyma</taxon>
    </lineage>
</organism>
<dbReference type="AlphaFoldDB" id="A0A2V1B024"/>
<reference evidence="11 12" key="1">
    <citation type="submission" date="2017-12" db="EMBL/GenBank/DDBJ databases">
        <title>Genome Sequence of a Multidrug-Resistant Candida haemulonii Isolate from a Patient with Chronic Leg Ulcers in Israel.</title>
        <authorList>
            <person name="Chow N.A."/>
            <person name="Gade L."/>
            <person name="Batra D."/>
            <person name="Rowe L.A."/>
            <person name="Ben-Ami R."/>
            <person name="Loparev V.N."/>
            <person name="Litvintseva A.P."/>
        </authorList>
    </citation>
    <scope>NUCLEOTIDE SEQUENCE [LARGE SCALE GENOMIC DNA]</scope>
    <source>
        <strain evidence="11 12">B11899</strain>
    </source>
</reference>
<feature type="transmembrane region" description="Helical" evidence="10">
    <location>
        <begin position="851"/>
        <end position="872"/>
    </location>
</feature>
<feature type="transmembrane region" description="Helical" evidence="10">
    <location>
        <begin position="596"/>
        <end position="616"/>
    </location>
</feature>
<accession>A0A2V1B024</accession>
<evidence type="ECO:0000256" key="7">
    <source>
        <dbReference type="ARBA" id="ARBA00022989"/>
    </source>
</evidence>
<feature type="region of interest" description="Disordered" evidence="9">
    <location>
        <begin position="131"/>
        <end position="153"/>
    </location>
</feature>